<gene>
    <name evidence="1" type="ORF">SIAM614_08918</name>
</gene>
<sequence length="154" mass="17465">MAKRAKIGDVVQILTSKGIAYAQFTHKNQRFGSLLSIFEGFYATSPKDFSEVVRGRPQFQAFFPLQAALDEGLLSIVANVPVSDCNYEFPRFRTRIVAPDGQCGPWWIWDGEHEVMLDRELTASELRYSLRGIISAPLLIDRIEQGYKPETHDV</sequence>
<accession>A0NLJ1</accession>
<protein>
    <recommendedName>
        <fullName evidence="3">Immunity protein 26 of polymorphic toxin system</fullName>
    </recommendedName>
</protein>
<dbReference type="Proteomes" id="UP000004848">
    <property type="component" value="Unassembled WGS sequence"/>
</dbReference>
<dbReference type="OrthoDB" id="9090824at2"/>
<evidence type="ECO:0000313" key="2">
    <source>
        <dbReference type="Proteomes" id="UP000004848"/>
    </source>
</evidence>
<dbReference type="EMBL" id="AAUW01000001">
    <property type="protein sequence ID" value="EAV45936.1"/>
    <property type="molecule type" value="Genomic_DNA"/>
</dbReference>
<evidence type="ECO:0008006" key="3">
    <source>
        <dbReference type="Google" id="ProtNLM"/>
    </source>
</evidence>
<dbReference type="RefSeq" id="WP_006931116.1">
    <property type="nucleotide sequence ID" value="NZ_AAUW01000001.1"/>
</dbReference>
<reference evidence="1 2" key="1">
    <citation type="submission" date="2006-05" db="EMBL/GenBank/DDBJ databases">
        <authorList>
            <person name="King G."/>
            <person name="Ferriera S."/>
            <person name="Johnson J."/>
            <person name="Kravitz S."/>
            <person name="Beeson K."/>
            <person name="Sutton G."/>
            <person name="Rogers Y.-H."/>
            <person name="Friedman R."/>
            <person name="Frazier M."/>
            <person name="Venter J.C."/>
        </authorList>
    </citation>
    <scope>NUCLEOTIDE SEQUENCE [LARGE SCALE GENOMIC DNA]</scope>
    <source>
        <strain evidence="2">ATCC 25650 / DSM 13394 / JCM 20685 / NBRC 16684 / NCIMB 2208 / IAM 12614 / B1</strain>
    </source>
</reference>
<organism evidence="1 2">
    <name type="scientific">Roseibium aggregatum (strain ATCC 25650 / DSM 13394 / JCM 20685 / NBRC 16684 / NCIMB 2208 / IAM 12614 / B1)</name>
    <name type="common">Stappia aggregata</name>
    <dbReference type="NCBI Taxonomy" id="384765"/>
    <lineage>
        <taxon>Bacteria</taxon>
        <taxon>Pseudomonadati</taxon>
        <taxon>Pseudomonadota</taxon>
        <taxon>Alphaproteobacteria</taxon>
        <taxon>Hyphomicrobiales</taxon>
        <taxon>Stappiaceae</taxon>
        <taxon>Roseibium</taxon>
    </lineage>
</organism>
<dbReference type="AlphaFoldDB" id="A0NLJ1"/>
<dbReference type="GeneID" id="68850274"/>
<name>A0NLJ1_ROSAI</name>
<comment type="caution">
    <text evidence="1">The sequence shown here is derived from an EMBL/GenBank/DDBJ whole genome shotgun (WGS) entry which is preliminary data.</text>
</comment>
<proteinExistence type="predicted"/>
<dbReference type="eggNOG" id="ENOG50315J3">
    <property type="taxonomic scope" value="Bacteria"/>
</dbReference>
<evidence type="ECO:0000313" key="1">
    <source>
        <dbReference type="EMBL" id="EAV45936.1"/>
    </source>
</evidence>